<comment type="similarity">
    <text evidence="1">Belongs to the N(4)/N(6)-methyltransferase family.</text>
</comment>
<dbReference type="Pfam" id="PF12161">
    <property type="entry name" value="HsdM_N"/>
    <property type="match status" value="1"/>
</dbReference>
<feature type="domain" description="DNA methylase adenine-specific" evidence="8">
    <location>
        <begin position="147"/>
        <end position="467"/>
    </location>
</feature>
<dbReference type="InterPro" id="IPR002052">
    <property type="entry name" value="DNA_methylase_N6_adenine_CS"/>
</dbReference>
<evidence type="ECO:0000256" key="5">
    <source>
        <dbReference type="ARBA" id="ARBA00022691"/>
    </source>
</evidence>
<feature type="domain" description="N6 adenine-specific DNA methyltransferase N-terminal" evidence="9">
    <location>
        <begin position="11"/>
        <end position="137"/>
    </location>
</feature>
<evidence type="ECO:0000256" key="4">
    <source>
        <dbReference type="ARBA" id="ARBA00022679"/>
    </source>
</evidence>
<evidence type="ECO:0000256" key="3">
    <source>
        <dbReference type="ARBA" id="ARBA00022603"/>
    </source>
</evidence>
<keyword evidence="4" id="KW-0808">Transferase</keyword>
<dbReference type="EMBL" id="JXIQ01000023">
    <property type="protein sequence ID" value="KIY23202.1"/>
    <property type="molecule type" value="Genomic_DNA"/>
</dbReference>
<dbReference type="OrthoDB" id="9814572at2"/>
<organism evidence="10 11">
    <name type="scientific">Mesobacillus subterraneus</name>
    <dbReference type="NCBI Taxonomy" id="285983"/>
    <lineage>
        <taxon>Bacteria</taxon>
        <taxon>Bacillati</taxon>
        <taxon>Bacillota</taxon>
        <taxon>Bacilli</taxon>
        <taxon>Bacillales</taxon>
        <taxon>Bacillaceae</taxon>
        <taxon>Mesobacillus</taxon>
    </lineage>
</organism>
<sequence>MAENTGNIGFEETLWKAADKLRGSMDASEYKHVVLGLIFLKYISDKFETKFNALVEEGAGFEEDRDEYEAENIFWVPKEARWSFIKDNAKDSKIGQYIDDAMILIEKENTSLKGVLDKRYARPEIDKRRLGELIDLISTIKLHQNGEKDLLGRVYEYFLGQFASVEGKGGGEFYTPTSVVKTLVDMIEPYQGRVYDPCCGSGGMFVQSEKFVEDHQGKVENLSIYGQEMNSTTWKLCKMNLAIRGLDANLGPHHDDTFHHDLHKTLKADYILANPPFNISDWGGNQLTDDVRWKFGIPPAGNANYAWLQHMVYHLAPNGSAGIVLANGSLSTNTSNEGEIRKNLLEGDIIDAIVALPDRLFYSTSIPVSLWILNRNKKDNPRFRPRDHEVLFIDARQLGVMIDRRHRELSEEDITKISETYHEWRNIDGDYEDIKGYCKSAKIEDIREHEYVLTPGRYVGIEDVEDDGVPFDEKMENMTAELAELFAKSRHLEEEIRKNLGGIGYEF</sequence>
<dbReference type="InterPro" id="IPR022749">
    <property type="entry name" value="D12N6_MeTrfase_N"/>
</dbReference>
<accession>A0A0D6ZCC3</accession>
<dbReference type="Gene3D" id="1.20.1260.30">
    <property type="match status" value="1"/>
</dbReference>
<dbReference type="PANTHER" id="PTHR42998">
    <property type="entry name" value="TYPE I RESTRICTION ENZYME HINDVIIP M PROTEIN-RELATED"/>
    <property type="match status" value="1"/>
</dbReference>
<dbReference type="Pfam" id="PF02384">
    <property type="entry name" value="N6_Mtase"/>
    <property type="match status" value="1"/>
</dbReference>
<protein>
    <recommendedName>
        <fullName evidence="2">site-specific DNA-methyltransferase (adenine-specific)</fullName>
        <ecNumber evidence="2">2.1.1.72</ecNumber>
    </recommendedName>
</protein>
<dbReference type="Proteomes" id="UP000032512">
    <property type="component" value="Unassembled WGS sequence"/>
</dbReference>
<dbReference type="InterPro" id="IPR052916">
    <property type="entry name" value="Type-I_RE_MTase_Subunit"/>
</dbReference>
<comment type="catalytic activity">
    <reaction evidence="7">
        <text>a 2'-deoxyadenosine in DNA + S-adenosyl-L-methionine = an N(6)-methyl-2'-deoxyadenosine in DNA + S-adenosyl-L-homocysteine + H(+)</text>
        <dbReference type="Rhea" id="RHEA:15197"/>
        <dbReference type="Rhea" id="RHEA-COMP:12418"/>
        <dbReference type="Rhea" id="RHEA-COMP:12419"/>
        <dbReference type="ChEBI" id="CHEBI:15378"/>
        <dbReference type="ChEBI" id="CHEBI:57856"/>
        <dbReference type="ChEBI" id="CHEBI:59789"/>
        <dbReference type="ChEBI" id="CHEBI:90615"/>
        <dbReference type="ChEBI" id="CHEBI:90616"/>
        <dbReference type="EC" id="2.1.1.72"/>
    </reaction>
</comment>
<dbReference type="Gene3D" id="3.40.50.150">
    <property type="entry name" value="Vaccinia Virus protein VP39"/>
    <property type="match status" value="1"/>
</dbReference>
<evidence type="ECO:0000256" key="7">
    <source>
        <dbReference type="ARBA" id="ARBA00047942"/>
    </source>
</evidence>
<evidence type="ECO:0000259" key="9">
    <source>
        <dbReference type="Pfam" id="PF12161"/>
    </source>
</evidence>
<dbReference type="AlphaFoldDB" id="A0A0D6ZCC3"/>
<dbReference type="GO" id="GO:0008170">
    <property type="term" value="F:N-methyltransferase activity"/>
    <property type="evidence" value="ECO:0007669"/>
    <property type="project" value="InterPro"/>
</dbReference>
<dbReference type="EC" id="2.1.1.72" evidence="2"/>
<dbReference type="SUPFAM" id="SSF53335">
    <property type="entry name" value="S-adenosyl-L-methionine-dependent methyltransferases"/>
    <property type="match status" value="1"/>
</dbReference>
<reference evidence="10 11" key="1">
    <citation type="submission" date="2015-01" db="EMBL/GenBank/DDBJ databases">
        <title>Draft genome sequences of the supercritical CO2 tolerant bacteria Bacillus subterraneus MITOT1 and Bacillus cereus MIT0214.</title>
        <authorList>
            <person name="Peet K.C."/>
            <person name="Thompson J.R."/>
        </authorList>
    </citation>
    <scope>NUCLEOTIDE SEQUENCE [LARGE SCALE GENOMIC DNA]</scope>
    <source>
        <strain evidence="10 11">MITOT1</strain>
    </source>
</reference>
<keyword evidence="11" id="KW-1185">Reference proteome</keyword>
<dbReference type="InterPro" id="IPR038333">
    <property type="entry name" value="T1MK-like_N_sf"/>
</dbReference>
<dbReference type="GO" id="GO:0032259">
    <property type="term" value="P:methylation"/>
    <property type="evidence" value="ECO:0007669"/>
    <property type="project" value="UniProtKB-KW"/>
</dbReference>
<keyword evidence="5" id="KW-0949">S-adenosyl-L-methionine</keyword>
<name>A0A0D6ZCC3_9BACI</name>
<keyword evidence="3 10" id="KW-0489">Methyltransferase</keyword>
<dbReference type="InterPro" id="IPR029063">
    <property type="entry name" value="SAM-dependent_MTases_sf"/>
</dbReference>
<dbReference type="PANTHER" id="PTHR42998:SF1">
    <property type="entry name" value="TYPE I RESTRICTION ENZYME HINDI METHYLASE SUBUNIT"/>
    <property type="match status" value="1"/>
</dbReference>
<dbReference type="GO" id="GO:0003677">
    <property type="term" value="F:DNA binding"/>
    <property type="evidence" value="ECO:0007669"/>
    <property type="project" value="InterPro"/>
</dbReference>
<evidence type="ECO:0000256" key="6">
    <source>
        <dbReference type="ARBA" id="ARBA00022747"/>
    </source>
</evidence>
<comment type="caution">
    <text evidence="10">The sequence shown here is derived from an EMBL/GenBank/DDBJ whole genome shotgun (WGS) entry which is preliminary data.</text>
</comment>
<dbReference type="PATRIC" id="fig|285983.3.peg.3225"/>
<dbReference type="RefSeq" id="WP_044391471.1">
    <property type="nucleotide sequence ID" value="NZ_JXIQ01000023.1"/>
</dbReference>
<evidence type="ECO:0000313" key="10">
    <source>
        <dbReference type="EMBL" id="KIY23202.1"/>
    </source>
</evidence>
<dbReference type="PRINTS" id="PR00507">
    <property type="entry name" value="N12N6MTFRASE"/>
</dbReference>
<dbReference type="REBASE" id="111767">
    <property type="entry name" value="M.BsuT1ORF4225P"/>
</dbReference>
<dbReference type="GO" id="GO:0009307">
    <property type="term" value="P:DNA restriction-modification system"/>
    <property type="evidence" value="ECO:0007669"/>
    <property type="project" value="UniProtKB-KW"/>
</dbReference>
<evidence type="ECO:0000256" key="2">
    <source>
        <dbReference type="ARBA" id="ARBA00011900"/>
    </source>
</evidence>
<gene>
    <name evidence="10" type="ORF">UB32_04225</name>
</gene>
<proteinExistence type="inferred from homology"/>
<evidence type="ECO:0000256" key="1">
    <source>
        <dbReference type="ARBA" id="ARBA00006594"/>
    </source>
</evidence>
<evidence type="ECO:0000313" key="11">
    <source>
        <dbReference type="Proteomes" id="UP000032512"/>
    </source>
</evidence>
<keyword evidence="6" id="KW-0680">Restriction system</keyword>
<evidence type="ECO:0000259" key="8">
    <source>
        <dbReference type="Pfam" id="PF02384"/>
    </source>
</evidence>
<dbReference type="InterPro" id="IPR003356">
    <property type="entry name" value="DNA_methylase_A-5"/>
</dbReference>
<dbReference type="PROSITE" id="PS00092">
    <property type="entry name" value="N6_MTASE"/>
    <property type="match status" value="1"/>
</dbReference>
<dbReference type="GO" id="GO:0009007">
    <property type="term" value="F:site-specific DNA-methyltransferase (adenine-specific) activity"/>
    <property type="evidence" value="ECO:0007669"/>
    <property type="project" value="UniProtKB-EC"/>
</dbReference>